<dbReference type="InterPro" id="IPR014710">
    <property type="entry name" value="RmlC-like_jellyroll"/>
</dbReference>
<organism evidence="5 6">
    <name type="scientific">Pontibacter amylolyticus</name>
    <dbReference type="NCBI Taxonomy" id="1424080"/>
    <lineage>
        <taxon>Bacteria</taxon>
        <taxon>Pseudomonadati</taxon>
        <taxon>Bacteroidota</taxon>
        <taxon>Cytophagia</taxon>
        <taxon>Cytophagales</taxon>
        <taxon>Hymenobacteraceae</taxon>
        <taxon>Pontibacter</taxon>
    </lineage>
</organism>
<evidence type="ECO:0000256" key="3">
    <source>
        <dbReference type="ARBA" id="ARBA00023163"/>
    </source>
</evidence>
<dbReference type="SMART" id="SM00342">
    <property type="entry name" value="HTH_ARAC"/>
    <property type="match status" value="1"/>
</dbReference>
<evidence type="ECO:0000256" key="1">
    <source>
        <dbReference type="ARBA" id="ARBA00023015"/>
    </source>
</evidence>
<reference evidence="6" key="1">
    <citation type="journal article" date="2019" name="Int. J. Syst. Evol. Microbiol.">
        <title>The Global Catalogue of Microorganisms (GCM) 10K type strain sequencing project: providing services to taxonomists for standard genome sequencing and annotation.</title>
        <authorList>
            <consortium name="The Broad Institute Genomics Platform"/>
            <consortium name="The Broad Institute Genome Sequencing Center for Infectious Disease"/>
            <person name="Wu L."/>
            <person name="Ma J."/>
        </authorList>
    </citation>
    <scope>NUCLEOTIDE SEQUENCE [LARGE SCALE GENOMIC DNA]</scope>
    <source>
        <strain evidence="6">CGMCC 1.12749</strain>
    </source>
</reference>
<evidence type="ECO:0000313" key="6">
    <source>
        <dbReference type="Proteomes" id="UP000634043"/>
    </source>
</evidence>
<dbReference type="Proteomes" id="UP000634043">
    <property type="component" value="Unassembled WGS sequence"/>
</dbReference>
<evidence type="ECO:0000256" key="2">
    <source>
        <dbReference type="ARBA" id="ARBA00023125"/>
    </source>
</evidence>
<proteinExistence type="predicted"/>
<keyword evidence="1" id="KW-0805">Transcription regulation</keyword>
<name>A0ABQ1WEX8_9BACT</name>
<dbReference type="SUPFAM" id="SSF46689">
    <property type="entry name" value="Homeodomain-like"/>
    <property type="match status" value="1"/>
</dbReference>
<dbReference type="RefSeq" id="WP_188502747.1">
    <property type="nucleotide sequence ID" value="NZ_BMFP01000007.1"/>
</dbReference>
<accession>A0ABQ1WEX8</accession>
<evidence type="ECO:0000259" key="4">
    <source>
        <dbReference type="PROSITE" id="PS01124"/>
    </source>
</evidence>
<feature type="domain" description="HTH araC/xylS-type" evidence="4">
    <location>
        <begin position="192"/>
        <end position="290"/>
    </location>
</feature>
<keyword evidence="3" id="KW-0804">Transcription</keyword>
<dbReference type="InterPro" id="IPR018060">
    <property type="entry name" value="HTH_AraC"/>
</dbReference>
<keyword evidence="2" id="KW-0238">DNA-binding</keyword>
<evidence type="ECO:0000313" key="5">
    <source>
        <dbReference type="EMBL" id="GGG27881.1"/>
    </source>
</evidence>
<keyword evidence="6" id="KW-1185">Reference proteome</keyword>
<dbReference type="InterPro" id="IPR037923">
    <property type="entry name" value="HTH-like"/>
</dbReference>
<dbReference type="Gene3D" id="1.10.10.60">
    <property type="entry name" value="Homeodomain-like"/>
    <property type="match status" value="1"/>
</dbReference>
<dbReference type="InterPro" id="IPR003313">
    <property type="entry name" value="AraC-bd"/>
</dbReference>
<dbReference type="PANTHER" id="PTHR43280">
    <property type="entry name" value="ARAC-FAMILY TRANSCRIPTIONAL REGULATOR"/>
    <property type="match status" value="1"/>
</dbReference>
<dbReference type="InterPro" id="IPR020449">
    <property type="entry name" value="Tscrpt_reg_AraC-type_HTH"/>
</dbReference>
<dbReference type="PANTHER" id="PTHR43280:SF32">
    <property type="entry name" value="TRANSCRIPTIONAL REGULATORY PROTEIN"/>
    <property type="match status" value="1"/>
</dbReference>
<dbReference type="InterPro" id="IPR009057">
    <property type="entry name" value="Homeodomain-like_sf"/>
</dbReference>
<dbReference type="PRINTS" id="PR00032">
    <property type="entry name" value="HTHARAC"/>
</dbReference>
<dbReference type="Pfam" id="PF02311">
    <property type="entry name" value="AraC_binding"/>
    <property type="match status" value="1"/>
</dbReference>
<protein>
    <submittedName>
        <fullName evidence="5">AraC family transcriptional regulator</fullName>
    </submittedName>
</protein>
<dbReference type="SUPFAM" id="SSF51215">
    <property type="entry name" value="Regulatory protein AraC"/>
    <property type="match status" value="1"/>
</dbReference>
<dbReference type="Gene3D" id="2.60.120.10">
    <property type="entry name" value="Jelly Rolls"/>
    <property type="match status" value="1"/>
</dbReference>
<dbReference type="Pfam" id="PF12833">
    <property type="entry name" value="HTH_18"/>
    <property type="match status" value="1"/>
</dbReference>
<gene>
    <name evidence="5" type="ORF">GCM10011323_34190</name>
</gene>
<dbReference type="PROSITE" id="PS01124">
    <property type="entry name" value="HTH_ARAC_FAMILY_2"/>
    <property type="match status" value="1"/>
</dbReference>
<comment type="caution">
    <text evidence="5">The sequence shown here is derived from an EMBL/GenBank/DDBJ whole genome shotgun (WGS) entry which is preliminary data.</text>
</comment>
<dbReference type="EMBL" id="BMFP01000007">
    <property type="protein sequence ID" value="GGG27881.1"/>
    <property type="molecule type" value="Genomic_DNA"/>
</dbReference>
<sequence>MRKEHLPIYQIQDFEALANKDRYFYFSSFAAHLKEHQFIREPHKHDFYIILLVTQGTGVHTIDFREYAVEPGTVFLLTPGQVHSWTLSNDADGFVVFFTQAYYTREYPDRLLSDFPYFNALLYSPVIRLTETDEAKLTPVLHMLQQEYEVDSPMRNSILSRYLDILLMKLAQIFQPDGSATVPIAKEQTLLQDLERLINLHYKEQKTVSFYAGRLHVTAKHLNETCKQALGKTTKDILQYRIILEAQRLLVHSDLTSSQIAHELGYFDNTYFFRFFKKHIGCTPEQFRAANR</sequence>